<dbReference type="SUPFAM" id="SSF53686">
    <property type="entry name" value="Tryptophan synthase beta subunit-like PLP-dependent enzymes"/>
    <property type="match status" value="1"/>
</dbReference>
<dbReference type="EMBL" id="CP023699">
    <property type="protein sequence ID" value="QEU90393.1"/>
    <property type="molecule type" value="Genomic_DNA"/>
</dbReference>
<dbReference type="Proteomes" id="UP000325529">
    <property type="component" value="Chromosome"/>
</dbReference>
<protein>
    <submittedName>
        <fullName evidence="5">Pyridoxal-phosphate dependent enzyme</fullName>
    </submittedName>
</protein>
<gene>
    <name evidence="5" type="ORF">CP970_05230</name>
</gene>
<dbReference type="Gene3D" id="3.40.50.1100">
    <property type="match status" value="2"/>
</dbReference>
<keyword evidence="2" id="KW-0663">Pyridoxal phosphate</keyword>
<dbReference type="AlphaFoldDB" id="A0A5J6G605"/>
<keyword evidence="6" id="KW-1185">Reference proteome</keyword>
<dbReference type="Pfam" id="PF00291">
    <property type="entry name" value="PALP"/>
    <property type="match status" value="1"/>
</dbReference>
<evidence type="ECO:0000256" key="3">
    <source>
        <dbReference type="SAM" id="MobiDB-lite"/>
    </source>
</evidence>
<dbReference type="GO" id="GO:0016765">
    <property type="term" value="F:transferase activity, transferring alkyl or aryl (other than methyl) groups"/>
    <property type="evidence" value="ECO:0007669"/>
    <property type="project" value="UniProtKB-ARBA"/>
</dbReference>
<proteinExistence type="predicted"/>
<evidence type="ECO:0000256" key="2">
    <source>
        <dbReference type="ARBA" id="ARBA00022898"/>
    </source>
</evidence>
<name>A0A5J6G605_STRKN</name>
<reference evidence="5 6" key="1">
    <citation type="submission" date="2017-09" db="EMBL/GenBank/DDBJ databases">
        <authorList>
            <person name="Lee N."/>
            <person name="Cho B.-K."/>
        </authorList>
    </citation>
    <scope>NUCLEOTIDE SEQUENCE [LARGE SCALE GENOMIC DNA]</scope>
    <source>
        <strain evidence="5 6">ATCC 12853</strain>
    </source>
</reference>
<sequence>MITGARWLKGGTTGSASPRACRRVPHATRGVATPAPLRGPGPIPQGFHGRPCPRAGPRWSHGRGVAADLETPIRGRRIPVTGRTTGVYARTGRPVTGERPSLGRGTGVPGGTPARARDVSRIGRTPLVPVRLKVAGRWREVGLKLEQFNPGGSVKDRTAYALVEDMEDRGLLGPGRTVVESTSGNLGAALAYVCRSRGYPFVAVVDPKTSRRNLDEMAALAAAVERVDLPDAHGGYLRARLRRVRDLLASDPTCVWPDQYRNPANPRVHREQTGPEILRHGSESGSGSGGGSGSGCPDAVFVAVSTGGTLAGVAQYLRMVAPECHVVAVDVRGSVALGGPPGRRRLTGIGAGRPSDFARPGDCDQVRHVPDAEAVAACQVLRAQTGVGVGGSSGAVLAAAARYLTERPEAERVVCLCADGADRYEDTLYSGAWLREHGFTTGTTGTAAAARAEVAGLAFDAAEIV</sequence>
<evidence type="ECO:0000259" key="4">
    <source>
        <dbReference type="Pfam" id="PF00291"/>
    </source>
</evidence>
<comment type="cofactor">
    <cofactor evidence="1">
        <name>pyridoxal 5'-phosphate</name>
        <dbReference type="ChEBI" id="CHEBI:597326"/>
    </cofactor>
</comment>
<dbReference type="PANTHER" id="PTHR10314">
    <property type="entry name" value="CYSTATHIONINE BETA-SYNTHASE"/>
    <property type="match status" value="1"/>
</dbReference>
<evidence type="ECO:0000256" key="1">
    <source>
        <dbReference type="ARBA" id="ARBA00001933"/>
    </source>
</evidence>
<dbReference type="InterPro" id="IPR036052">
    <property type="entry name" value="TrpB-like_PALP_sf"/>
</dbReference>
<feature type="region of interest" description="Disordered" evidence="3">
    <location>
        <begin position="1"/>
        <end position="76"/>
    </location>
</feature>
<feature type="region of interest" description="Disordered" evidence="3">
    <location>
        <begin position="88"/>
        <end position="117"/>
    </location>
</feature>
<organism evidence="5 6">
    <name type="scientific">Streptomyces kanamyceticus</name>
    <dbReference type="NCBI Taxonomy" id="1967"/>
    <lineage>
        <taxon>Bacteria</taxon>
        <taxon>Bacillati</taxon>
        <taxon>Actinomycetota</taxon>
        <taxon>Actinomycetes</taxon>
        <taxon>Kitasatosporales</taxon>
        <taxon>Streptomycetaceae</taxon>
        <taxon>Streptomyces</taxon>
    </lineage>
</organism>
<dbReference type="InterPro" id="IPR001216">
    <property type="entry name" value="P-phosphate_BS"/>
</dbReference>
<dbReference type="KEGG" id="ska:CP970_05230"/>
<dbReference type="CDD" id="cd01561">
    <property type="entry name" value="CBS_like"/>
    <property type="match status" value="1"/>
</dbReference>
<dbReference type="PROSITE" id="PS00901">
    <property type="entry name" value="CYS_SYNTHASE"/>
    <property type="match status" value="1"/>
</dbReference>
<evidence type="ECO:0000313" key="5">
    <source>
        <dbReference type="EMBL" id="QEU90393.1"/>
    </source>
</evidence>
<evidence type="ECO:0000313" key="6">
    <source>
        <dbReference type="Proteomes" id="UP000325529"/>
    </source>
</evidence>
<dbReference type="GO" id="GO:0006535">
    <property type="term" value="P:cysteine biosynthetic process from serine"/>
    <property type="evidence" value="ECO:0007669"/>
    <property type="project" value="InterPro"/>
</dbReference>
<dbReference type="InterPro" id="IPR050214">
    <property type="entry name" value="Cys_Synth/Cystath_Beta-Synth"/>
</dbReference>
<feature type="domain" description="Tryptophan synthase beta chain-like PALP" evidence="4">
    <location>
        <begin position="122"/>
        <end position="417"/>
    </location>
</feature>
<accession>A0A5J6G605</accession>
<dbReference type="InterPro" id="IPR001926">
    <property type="entry name" value="TrpB-like_PALP"/>
</dbReference>